<organism evidence="2 3">
    <name type="scientific">Thalassiosira oceanica</name>
    <name type="common">Marine diatom</name>
    <dbReference type="NCBI Taxonomy" id="159749"/>
    <lineage>
        <taxon>Eukaryota</taxon>
        <taxon>Sar</taxon>
        <taxon>Stramenopiles</taxon>
        <taxon>Ochrophyta</taxon>
        <taxon>Bacillariophyta</taxon>
        <taxon>Coscinodiscophyceae</taxon>
        <taxon>Thalassiosirophycidae</taxon>
        <taxon>Thalassiosirales</taxon>
        <taxon>Thalassiosiraceae</taxon>
        <taxon>Thalassiosira</taxon>
    </lineage>
</organism>
<evidence type="ECO:0000313" key="3">
    <source>
        <dbReference type="Proteomes" id="UP000266841"/>
    </source>
</evidence>
<feature type="region of interest" description="Disordered" evidence="1">
    <location>
        <begin position="1"/>
        <end position="45"/>
    </location>
</feature>
<gene>
    <name evidence="2" type="ORF">THAOC_28900</name>
</gene>
<feature type="compositionally biased region" description="Low complexity" evidence="1">
    <location>
        <begin position="264"/>
        <end position="280"/>
    </location>
</feature>
<evidence type="ECO:0000313" key="2">
    <source>
        <dbReference type="EMBL" id="EJK51885.1"/>
    </source>
</evidence>
<dbReference type="Proteomes" id="UP000266841">
    <property type="component" value="Unassembled WGS sequence"/>
</dbReference>
<feature type="region of interest" description="Disordered" evidence="1">
    <location>
        <begin position="251"/>
        <end position="304"/>
    </location>
</feature>
<reference evidence="2 3" key="1">
    <citation type="journal article" date="2012" name="Genome Biol.">
        <title>Genome and low-iron response of an oceanic diatom adapted to chronic iron limitation.</title>
        <authorList>
            <person name="Lommer M."/>
            <person name="Specht M."/>
            <person name="Roy A.S."/>
            <person name="Kraemer L."/>
            <person name="Andreson R."/>
            <person name="Gutowska M.A."/>
            <person name="Wolf J."/>
            <person name="Bergner S.V."/>
            <person name="Schilhabel M.B."/>
            <person name="Klostermeier U.C."/>
            <person name="Beiko R.G."/>
            <person name="Rosenstiel P."/>
            <person name="Hippler M."/>
            <person name="Laroche J."/>
        </authorList>
    </citation>
    <scope>NUCLEOTIDE SEQUENCE [LARGE SCALE GENOMIC DNA]</scope>
    <source>
        <strain evidence="2 3">CCMP1005</strain>
    </source>
</reference>
<feature type="compositionally biased region" description="Polar residues" evidence="1">
    <location>
        <begin position="251"/>
        <end position="261"/>
    </location>
</feature>
<name>K0RF66_THAOC</name>
<protein>
    <submittedName>
        <fullName evidence="2">Uncharacterized protein</fullName>
    </submittedName>
</protein>
<comment type="caution">
    <text evidence="2">The sequence shown here is derived from an EMBL/GenBank/DDBJ whole genome shotgun (WGS) entry which is preliminary data.</text>
</comment>
<dbReference type="EMBL" id="AGNL01040830">
    <property type="protein sequence ID" value="EJK51885.1"/>
    <property type="molecule type" value="Genomic_DNA"/>
</dbReference>
<feature type="region of interest" description="Disordered" evidence="1">
    <location>
        <begin position="191"/>
        <end position="234"/>
    </location>
</feature>
<feature type="compositionally biased region" description="Pro residues" evidence="1">
    <location>
        <begin position="211"/>
        <end position="221"/>
    </location>
</feature>
<proteinExistence type="predicted"/>
<dbReference type="AlphaFoldDB" id="K0RF66"/>
<keyword evidence="3" id="KW-1185">Reference proteome</keyword>
<accession>K0RF66</accession>
<evidence type="ECO:0000256" key="1">
    <source>
        <dbReference type="SAM" id="MobiDB-lite"/>
    </source>
</evidence>
<feature type="compositionally biased region" description="Polar residues" evidence="1">
    <location>
        <begin position="225"/>
        <end position="234"/>
    </location>
</feature>
<sequence length="304" mass="32505">MMGVPPASKLGKSSAGLHPRPLLSRPRTDQCRRSTAVGPGMDRLRYPGRGRTVGASVWHSSLSSFARGGAAQKVTPRLADNRVESGTRNRTICEPKVEGHLWPVSVDWFEAVRGFGLPLLPKGRIWPLRCNILHLVRVDDADLSLPDPPSSKDLGELYIGEINRADRLLLPVSIGPYGDFGPIFRNSFLAKGPASPCPRSRTDRKPTSPTCAPPRTPPPSMSSPQHAPTGSATSPDISLAILTRHLPHANISSRSLGSTPQKPSPSCSTTHSSTSSAPRPASRPPIGPRPGPTTAPHTFSQILP</sequence>
<feature type="compositionally biased region" description="Pro residues" evidence="1">
    <location>
        <begin position="281"/>
        <end position="293"/>
    </location>
</feature>